<evidence type="ECO:0000313" key="8">
    <source>
        <dbReference type="Proteomes" id="UP001595699"/>
    </source>
</evidence>
<feature type="transmembrane region" description="Helical" evidence="5">
    <location>
        <begin position="139"/>
        <end position="169"/>
    </location>
</feature>
<dbReference type="PANTHER" id="PTHR43376:SF1">
    <property type="entry name" value="OLIGOPEPTIDE TRANSPORT SYSTEM PERMEASE PROTEIN"/>
    <property type="match status" value="1"/>
</dbReference>
<evidence type="ECO:0000256" key="4">
    <source>
        <dbReference type="ARBA" id="ARBA00023136"/>
    </source>
</evidence>
<keyword evidence="4 5" id="KW-0472">Membrane</keyword>
<evidence type="ECO:0000313" key="7">
    <source>
        <dbReference type="EMBL" id="MFC3762340.1"/>
    </source>
</evidence>
<protein>
    <submittedName>
        <fullName evidence="7">ABC transporter permease</fullName>
    </submittedName>
</protein>
<dbReference type="EMBL" id="JBHRZH010000013">
    <property type="protein sequence ID" value="MFC3762340.1"/>
    <property type="molecule type" value="Genomic_DNA"/>
</dbReference>
<name>A0ABV7YE74_9ACTN</name>
<evidence type="ECO:0000256" key="1">
    <source>
        <dbReference type="ARBA" id="ARBA00004141"/>
    </source>
</evidence>
<dbReference type="InterPro" id="IPR000515">
    <property type="entry name" value="MetI-like"/>
</dbReference>
<organism evidence="7 8">
    <name type="scientific">Tenggerimyces flavus</name>
    <dbReference type="NCBI Taxonomy" id="1708749"/>
    <lineage>
        <taxon>Bacteria</taxon>
        <taxon>Bacillati</taxon>
        <taxon>Actinomycetota</taxon>
        <taxon>Actinomycetes</taxon>
        <taxon>Propionibacteriales</taxon>
        <taxon>Nocardioidaceae</taxon>
        <taxon>Tenggerimyces</taxon>
    </lineage>
</organism>
<evidence type="ECO:0000256" key="3">
    <source>
        <dbReference type="ARBA" id="ARBA00022989"/>
    </source>
</evidence>
<evidence type="ECO:0000256" key="2">
    <source>
        <dbReference type="ARBA" id="ARBA00022692"/>
    </source>
</evidence>
<keyword evidence="8" id="KW-1185">Reference proteome</keyword>
<sequence length="327" mass="35687">MIRLLRRLEFFIVTFWAAVSINFLLPRLMPGDPIQQMMNRMKGQISPAARHSLEVMLGLNTTDPLVKQYFAYWGQVFRFDFGSSITYFPDSVTHVIAIALPWTLGLVGVTTIISFLLGTFLGAAAAWRRGGILDSVLPPVFAVVGALPFFFVGLLLLFIFAVVLGWAPVGFGYDVTLGLSMSWATVGQIIAHAVLPASAIIVTSIGGWVLTMRNTMIGVLTEDYVKMARAKGLSSTRIMFQYASRNAILPNLTGFAMSMGFVISGALLVELVFSYPGVGFILVQAVTGQDYPLMQALFLLITTATLISVLIADAVTYVIDPRTRVRA</sequence>
<comment type="similarity">
    <text evidence="5">Belongs to the binding-protein-dependent transport system permease family.</text>
</comment>
<feature type="transmembrane region" description="Helical" evidence="5">
    <location>
        <begin position="189"/>
        <end position="210"/>
    </location>
</feature>
<reference evidence="8" key="1">
    <citation type="journal article" date="2019" name="Int. J. Syst. Evol. Microbiol.">
        <title>The Global Catalogue of Microorganisms (GCM) 10K type strain sequencing project: providing services to taxonomists for standard genome sequencing and annotation.</title>
        <authorList>
            <consortium name="The Broad Institute Genomics Platform"/>
            <consortium name="The Broad Institute Genome Sequencing Center for Infectious Disease"/>
            <person name="Wu L."/>
            <person name="Ma J."/>
        </authorList>
    </citation>
    <scope>NUCLEOTIDE SEQUENCE [LARGE SCALE GENOMIC DNA]</scope>
    <source>
        <strain evidence="8">CGMCC 4.7241</strain>
    </source>
</reference>
<dbReference type="RefSeq" id="WP_205117880.1">
    <property type="nucleotide sequence ID" value="NZ_JAFBCM010000001.1"/>
</dbReference>
<dbReference type="Gene3D" id="1.10.3720.10">
    <property type="entry name" value="MetI-like"/>
    <property type="match status" value="1"/>
</dbReference>
<dbReference type="Proteomes" id="UP001595699">
    <property type="component" value="Unassembled WGS sequence"/>
</dbReference>
<feature type="transmembrane region" description="Helical" evidence="5">
    <location>
        <begin position="102"/>
        <end position="127"/>
    </location>
</feature>
<comment type="caution">
    <text evidence="7">The sequence shown here is derived from an EMBL/GenBank/DDBJ whole genome shotgun (WGS) entry which is preliminary data.</text>
</comment>
<feature type="transmembrane region" description="Helical" evidence="5">
    <location>
        <begin position="247"/>
        <end position="273"/>
    </location>
</feature>
<feature type="transmembrane region" description="Helical" evidence="5">
    <location>
        <begin position="7"/>
        <end position="25"/>
    </location>
</feature>
<feature type="transmembrane region" description="Helical" evidence="5">
    <location>
        <begin position="293"/>
        <end position="319"/>
    </location>
</feature>
<proteinExistence type="inferred from homology"/>
<accession>A0ABV7YE74</accession>
<evidence type="ECO:0000259" key="6">
    <source>
        <dbReference type="PROSITE" id="PS50928"/>
    </source>
</evidence>
<dbReference type="InterPro" id="IPR035906">
    <property type="entry name" value="MetI-like_sf"/>
</dbReference>
<feature type="domain" description="ABC transmembrane type-1" evidence="6">
    <location>
        <begin position="100"/>
        <end position="312"/>
    </location>
</feature>
<keyword evidence="5" id="KW-0813">Transport</keyword>
<dbReference type="CDD" id="cd06261">
    <property type="entry name" value="TM_PBP2"/>
    <property type="match status" value="1"/>
</dbReference>
<evidence type="ECO:0000256" key="5">
    <source>
        <dbReference type="RuleBase" id="RU363032"/>
    </source>
</evidence>
<comment type="subcellular location">
    <subcellularLocation>
        <location evidence="5">Cell membrane</location>
        <topology evidence="5">Multi-pass membrane protein</topology>
    </subcellularLocation>
    <subcellularLocation>
        <location evidence="1">Membrane</location>
        <topology evidence="1">Multi-pass membrane protein</topology>
    </subcellularLocation>
</comment>
<dbReference type="PANTHER" id="PTHR43376">
    <property type="entry name" value="OLIGOPEPTIDE TRANSPORT SYSTEM PERMEASE PROTEIN"/>
    <property type="match status" value="1"/>
</dbReference>
<dbReference type="PROSITE" id="PS50928">
    <property type="entry name" value="ABC_TM1"/>
    <property type="match status" value="1"/>
</dbReference>
<keyword evidence="2 5" id="KW-0812">Transmembrane</keyword>
<dbReference type="SUPFAM" id="SSF161098">
    <property type="entry name" value="MetI-like"/>
    <property type="match status" value="1"/>
</dbReference>
<gene>
    <name evidence="7" type="ORF">ACFOUW_15975</name>
</gene>
<dbReference type="Pfam" id="PF00528">
    <property type="entry name" value="BPD_transp_1"/>
    <property type="match status" value="1"/>
</dbReference>
<keyword evidence="3 5" id="KW-1133">Transmembrane helix</keyword>